<evidence type="ECO:0000256" key="1">
    <source>
        <dbReference type="SAM" id="MobiDB-lite"/>
    </source>
</evidence>
<proteinExistence type="predicted"/>
<evidence type="ECO:0000313" key="4">
    <source>
        <dbReference type="Proteomes" id="UP001143304"/>
    </source>
</evidence>
<feature type="domain" description="Alpha/beta hydrolase" evidence="2">
    <location>
        <begin position="81"/>
        <end position="513"/>
    </location>
</feature>
<dbReference type="Proteomes" id="UP001143304">
    <property type="component" value="Unassembled WGS sequence"/>
</dbReference>
<accession>A0ABT3T3S1</accession>
<protein>
    <recommendedName>
        <fullName evidence="2">Alpha/beta hydrolase domain-containing protein</fullName>
    </recommendedName>
</protein>
<dbReference type="RefSeq" id="WP_279248659.1">
    <property type="nucleotide sequence ID" value="NZ_SHNO01000001.1"/>
</dbReference>
<comment type="caution">
    <text evidence="3">The sequence shown here is derived from an EMBL/GenBank/DDBJ whole genome shotgun (WGS) entry which is preliminary data.</text>
</comment>
<evidence type="ECO:0000259" key="2">
    <source>
        <dbReference type="Pfam" id="PF20091"/>
    </source>
</evidence>
<evidence type="ECO:0000313" key="3">
    <source>
        <dbReference type="EMBL" id="MCX2976918.1"/>
    </source>
</evidence>
<dbReference type="Pfam" id="PF20091">
    <property type="entry name" value="Abhydrolase_10"/>
    <property type="match status" value="1"/>
</dbReference>
<dbReference type="EMBL" id="SHNO01000001">
    <property type="protein sequence ID" value="MCX2976918.1"/>
    <property type="molecule type" value="Genomic_DNA"/>
</dbReference>
<organism evidence="3 4">
    <name type="scientific">Candidatus Marimicrobium litorale</name>
    <dbReference type="NCBI Taxonomy" id="2518991"/>
    <lineage>
        <taxon>Bacteria</taxon>
        <taxon>Pseudomonadati</taxon>
        <taxon>Pseudomonadota</taxon>
        <taxon>Gammaproteobacteria</taxon>
        <taxon>Cellvibrionales</taxon>
        <taxon>Halieaceae</taxon>
        <taxon>Marimicrobium</taxon>
    </lineage>
</organism>
<dbReference type="InterPro" id="IPR045394">
    <property type="entry name" value="Abhydrolase_dom"/>
</dbReference>
<sequence>MNHPGIPDSLAVGCATLLLAVALSGCSDSSDNTPSAGKELPQADNPVVEGPVTGGGGDDCCIIDFGIEVDLRQDGLDYKPGTPFYTFLNFDLADVGYEETEYFFSGTATSYVSTEELRSDGFWNVQKADLESYRSRMVVLRPIDAEDFNGTVVVEWFNVTGGIDAAPDMLQMHTELIREGYAWVGISAQSVGIEGGGAFSLPLKQVDPTRYESLFHPGDSFSYDIFSQGAQAVRNPSGLDPLNGLQTERMIGVGQSQSAGRLATYYNAIHPTIDLFDGFIIHGRLSGSASSLSQEPQAVIETPRPALIRTDLSEPVIALQNETDVPRSIDARQADSDVYRMWEVTASAHTDLYTTLIGNADEGDDDTYADVREQNDARPPFIFCEIPVNDGPGQWVANAAIASLDRWIRGGEAAPSAPFMQWNESQDEFELDAFGNAIGGVRTPWVDAPVATLRGTGQPPADAFCGLLGTTRLFDNTLLAELYPSKQDYVDAINRTTDTAVEAGFILPADAVLIKARAISSPLPENHPDTQ</sequence>
<gene>
    <name evidence="3" type="ORF">EYC82_06085</name>
</gene>
<keyword evidence="4" id="KW-1185">Reference proteome</keyword>
<name>A0ABT3T3S1_9GAMM</name>
<reference evidence="3" key="1">
    <citation type="submission" date="2019-02" db="EMBL/GenBank/DDBJ databases">
        <authorList>
            <person name="Li S.-H."/>
        </authorList>
    </citation>
    <scope>NUCLEOTIDE SEQUENCE</scope>
    <source>
        <strain evidence="3">IMCC11814</strain>
    </source>
</reference>
<feature type="region of interest" description="Disordered" evidence="1">
    <location>
        <begin position="31"/>
        <end position="52"/>
    </location>
</feature>